<dbReference type="EMBL" id="JADNYJ010000039">
    <property type="protein sequence ID" value="KAF8901919.1"/>
    <property type="molecule type" value="Genomic_DNA"/>
</dbReference>
<comment type="caution">
    <text evidence="2">The sequence shown here is derived from an EMBL/GenBank/DDBJ whole genome shotgun (WGS) entry which is preliminary data.</text>
</comment>
<evidence type="ECO:0000313" key="3">
    <source>
        <dbReference type="Proteomes" id="UP000724874"/>
    </source>
</evidence>
<protein>
    <submittedName>
        <fullName evidence="2">Uncharacterized protein</fullName>
    </submittedName>
</protein>
<feature type="region of interest" description="Disordered" evidence="1">
    <location>
        <begin position="93"/>
        <end position="126"/>
    </location>
</feature>
<reference evidence="2" key="1">
    <citation type="submission" date="2020-11" db="EMBL/GenBank/DDBJ databases">
        <authorList>
            <consortium name="DOE Joint Genome Institute"/>
            <person name="Ahrendt S."/>
            <person name="Riley R."/>
            <person name="Andreopoulos W."/>
            <person name="LaButti K."/>
            <person name="Pangilinan J."/>
            <person name="Ruiz-duenas F.J."/>
            <person name="Barrasa J.M."/>
            <person name="Sanchez-Garcia M."/>
            <person name="Camarero S."/>
            <person name="Miyauchi S."/>
            <person name="Serrano A."/>
            <person name="Linde D."/>
            <person name="Babiker R."/>
            <person name="Drula E."/>
            <person name="Ayuso-Fernandez I."/>
            <person name="Pacheco R."/>
            <person name="Padilla G."/>
            <person name="Ferreira P."/>
            <person name="Barriuso J."/>
            <person name="Kellner H."/>
            <person name="Castanera R."/>
            <person name="Alfaro M."/>
            <person name="Ramirez L."/>
            <person name="Pisabarro A.G."/>
            <person name="Kuo A."/>
            <person name="Tritt A."/>
            <person name="Lipzen A."/>
            <person name="He G."/>
            <person name="Yan M."/>
            <person name="Ng V."/>
            <person name="Cullen D."/>
            <person name="Martin F."/>
            <person name="Rosso M.-N."/>
            <person name="Henrissat B."/>
            <person name="Hibbett D."/>
            <person name="Martinez A.T."/>
            <person name="Grigoriev I.V."/>
        </authorList>
    </citation>
    <scope>NUCLEOTIDE SEQUENCE</scope>
    <source>
        <strain evidence="2">AH 44721</strain>
    </source>
</reference>
<gene>
    <name evidence="2" type="ORF">CPB84DRAFT_1777017</name>
</gene>
<name>A0A9P5TP08_GYMJU</name>
<organism evidence="2 3">
    <name type="scientific">Gymnopilus junonius</name>
    <name type="common">Spectacular rustgill mushroom</name>
    <name type="synonym">Gymnopilus spectabilis subsp. junonius</name>
    <dbReference type="NCBI Taxonomy" id="109634"/>
    <lineage>
        <taxon>Eukaryota</taxon>
        <taxon>Fungi</taxon>
        <taxon>Dikarya</taxon>
        <taxon>Basidiomycota</taxon>
        <taxon>Agaricomycotina</taxon>
        <taxon>Agaricomycetes</taxon>
        <taxon>Agaricomycetidae</taxon>
        <taxon>Agaricales</taxon>
        <taxon>Agaricineae</taxon>
        <taxon>Hymenogastraceae</taxon>
        <taxon>Gymnopilus</taxon>
    </lineage>
</organism>
<proteinExistence type="predicted"/>
<dbReference type="OrthoDB" id="3262817at2759"/>
<dbReference type="Proteomes" id="UP000724874">
    <property type="component" value="Unassembled WGS sequence"/>
</dbReference>
<dbReference type="AlphaFoldDB" id="A0A9P5TP08"/>
<feature type="compositionally biased region" description="Polar residues" evidence="1">
    <location>
        <begin position="116"/>
        <end position="125"/>
    </location>
</feature>
<keyword evidence="3" id="KW-1185">Reference proteome</keyword>
<evidence type="ECO:0000256" key="1">
    <source>
        <dbReference type="SAM" id="MobiDB-lite"/>
    </source>
</evidence>
<evidence type="ECO:0000313" key="2">
    <source>
        <dbReference type="EMBL" id="KAF8901919.1"/>
    </source>
</evidence>
<accession>A0A9P5TP08</accession>
<sequence length="348" mass="39215">MHLTSSLNQNSEGDNVPIAIFCFGEQRKFVLVTEDYQDTSRRVCRAFKIAEDAKISLQTSTFEVCKEKDTVIDESAYPLMWNALEEVRVIIDESTEGQTQKPRLRNVSEPLPTPAETPSNTQSDNDVYHHSLLETSARSGSVITPKKGEEDKNYEFAEEFLPGEEHEDIYESREIKQTKKVPQDREPSTSKIHIKFKPAITSNAASPLTHVDIIPRVKKEKMAQPILSRTQEIPKQDGLRTRSEVPDLPASDDPRFEIVITGPDNSSAHFKTRGKHPVRKVLAAACKTFGIKYESAHLVLVLSFDEDEGLQTHHFVCPPEDTMSKCGVNSDSKLFIKVDEDDENDNSD</sequence>